<sequence length="141" mass="15878">MTITRTTHRTVTFFHPFRLEGYDELFQPGTYEVETLEELDLMAATRSYKKVKSNLHIWSRDDKTTSERVLVLDPVILDSALVLDSDPLREEERARMIGETGNDAGQDDGEGPGNAGDDDSPSHTTEPGRAFRLSQPDQRTP</sequence>
<proteinExistence type="predicted"/>
<feature type="region of interest" description="Disordered" evidence="1">
    <location>
        <begin position="87"/>
        <end position="141"/>
    </location>
</feature>
<feature type="compositionally biased region" description="Basic and acidic residues" evidence="1">
    <location>
        <begin position="87"/>
        <end position="96"/>
    </location>
</feature>
<keyword evidence="3" id="KW-1185">Reference proteome</keyword>
<dbReference type="Proteomes" id="UP000252419">
    <property type="component" value="Unassembled WGS sequence"/>
</dbReference>
<evidence type="ECO:0000313" key="3">
    <source>
        <dbReference type="Proteomes" id="UP000252419"/>
    </source>
</evidence>
<reference evidence="2 3" key="1">
    <citation type="submission" date="2014-07" db="EMBL/GenBank/DDBJ databases">
        <title>Draft genome sequence of Thalassospira xianhensis P-4 (MCCC 1A02616).</title>
        <authorList>
            <person name="Lai Q."/>
            <person name="Shao Z."/>
        </authorList>
    </citation>
    <scope>NUCLEOTIDE SEQUENCE [LARGE SCALE GENOMIC DNA]</scope>
    <source>
        <strain evidence="2 3">MCCC 1A02616</strain>
    </source>
</reference>
<evidence type="ECO:0000313" key="2">
    <source>
        <dbReference type="EMBL" id="RCK06009.1"/>
    </source>
</evidence>
<protein>
    <submittedName>
        <fullName evidence="2">Uncharacterized protein</fullName>
    </submittedName>
</protein>
<evidence type="ECO:0000256" key="1">
    <source>
        <dbReference type="SAM" id="MobiDB-lite"/>
    </source>
</evidence>
<dbReference type="AlphaFoldDB" id="A0A367UCX1"/>
<dbReference type="EMBL" id="JPWA01000010">
    <property type="protein sequence ID" value="RCK06009.1"/>
    <property type="molecule type" value="Genomic_DNA"/>
</dbReference>
<name>A0A367UCX1_9PROT</name>
<dbReference type="RefSeq" id="WP_114121732.1">
    <property type="nucleotide sequence ID" value="NZ_JPWA01000010.1"/>
</dbReference>
<accession>A0A367UCX1</accession>
<comment type="caution">
    <text evidence="2">The sequence shown here is derived from an EMBL/GenBank/DDBJ whole genome shotgun (WGS) entry which is preliminary data.</text>
</comment>
<organism evidence="2 3">
    <name type="scientific">Thalassospira xianhensis MCCC 1A02616</name>
    <dbReference type="NCBI Taxonomy" id="1177929"/>
    <lineage>
        <taxon>Bacteria</taxon>
        <taxon>Pseudomonadati</taxon>
        <taxon>Pseudomonadota</taxon>
        <taxon>Alphaproteobacteria</taxon>
        <taxon>Rhodospirillales</taxon>
        <taxon>Thalassospiraceae</taxon>
        <taxon>Thalassospira</taxon>
    </lineage>
</organism>
<gene>
    <name evidence="2" type="ORF">TH5_10185</name>
</gene>